<organism evidence="2 3">
    <name type="scientific">Faecalibacter bovis</name>
    <dbReference type="NCBI Taxonomy" id="2898187"/>
    <lineage>
        <taxon>Bacteria</taxon>
        <taxon>Pseudomonadati</taxon>
        <taxon>Bacteroidota</taxon>
        <taxon>Flavobacteriia</taxon>
        <taxon>Flavobacteriales</taxon>
        <taxon>Weeksellaceae</taxon>
        <taxon>Faecalibacter</taxon>
    </lineage>
</organism>
<name>A0ABX7XB35_9FLAO</name>
<proteinExistence type="predicted"/>
<dbReference type="Proteomes" id="UP000672011">
    <property type="component" value="Chromosome"/>
</dbReference>
<protein>
    <submittedName>
        <fullName evidence="2">SMI1/KNR4 family protein</fullName>
    </submittedName>
</protein>
<evidence type="ECO:0000313" key="3">
    <source>
        <dbReference type="Proteomes" id="UP000672011"/>
    </source>
</evidence>
<dbReference type="InterPro" id="IPR037883">
    <property type="entry name" value="Knr4/Smi1-like_sf"/>
</dbReference>
<dbReference type="InterPro" id="IPR018958">
    <property type="entry name" value="Knr4/Smi1-like_dom"/>
</dbReference>
<dbReference type="Gene3D" id="3.40.1580.10">
    <property type="entry name" value="SMI1/KNR4-like"/>
    <property type="match status" value="1"/>
</dbReference>
<accession>A0ABX7XB35</accession>
<reference evidence="3" key="2">
    <citation type="submission" date="2021-04" db="EMBL/GenBank/DDBJ databases">
        <title>Taxonomy of Flavobacteriaceae bacterium ZY171143.</title>
        <authorList>
            <person name="Li F."/>
        </authorList>
    </citation>
    <scope>NUCLEOTIDE SEQUENCE [LARGE SCALE GENOMIC DNA]</scope>
    <source>
        <strain evidence="3">ZY171143</strain>
    </source>
</reference>
<dbReference type="Pfam" id="PF14568">
    <property type="entry name" value="SUKH_6"/>
    <property type="match status" value="1"/>
</dbReference>
<reference evidence="2 3" key="1">
    <citation type="journal article" date="2021" name="Int. J. Syst. Evol. Microbiol.">
        <title>Faecalibacter bovis sp. nov., isolated from cow faeces.</title>
        <authorList>
            <person name="Li F."/>
            <person name="Zhao W."/>
            <person name="Hong Q."/>
            <person name="Shao Q."/>
            <person name="Song J."/>
            <person name="Yang S."/>
        </authorList>
    </citation>
    <scope>NUCLEOTIDE SEQUENCE [LARGE SCALE GENOMIC DNA]</scope>
    <source>
        <strain evidence="2 3">ZY171143</strain>
    </source>
</reference>
<keyword evidence="3" id="KW-1185">Reference proteome</keyword>
<dbReference type="SMART" id="SM00860">
    <property type="entry name" value="SMI1_KNR4"/>
    <property type="match status" value="1"/>
</dbReference>
<sequence>MKDYNDFWEDNYYNHPKLTDEMIELAERKLNIKLPQTYINLLKIMNGGYTKGFAFPMNEKTSWSENHIPLDTLNGIVIDENIKTAQNLLDTEYMTNEWGLPEKQVLLSGNGHYWVTLDYRNNSNPSIRWIDVEMDEDIHIANNFDEFLNGLVSDEFYDDINDDE</sequence>
<dbReference type="SUPFAM" id="SSF160631">
    <property type="entry name" value="SMI1/KNR4-like"/>
    <property type="match status" value="1"/>
</dbReference>
<dbReference type="EMBL" id="CP072842">
    <property type="protein sequence ID" value="QTV05083.1"/>
    <property type="molecule type" value="Genomic_DNA"/>
</dbReference>
<evidence type="ECO:0000259" key="1">
    <source>
        <dbReference type="SMART" id="SM00860"/>
    </source>
</evidence>
<feature type="domain" description="Knr4/Smi1-like" evidence="1">
    <location>
        <begin position="17"/>
        <end position="150"/>
    </location>
</feature>
<gene>
    <name evidence="2" type="ORF">J9309_09810</name>
</gene>
<evidence type="ECO:0000313" key="2">
    <source>
        <dbReference type="EMBL" id="QTV05083.1"/>
    </source>
</evidence>
<dbReference type="RefSeq" id="WP_230475711.1">
    <property type="nucleotide sequence ID" value="NZ_CP072842.1"/>
</dbReference>